<dbReference type="WBParaSite" id="PDA_v2.g4231.t1">
    <property type="protein sequence ID" value="PDA_v2.g4231.t1"/>
    <property type="gene ID" value="PDA_v2.g4231"/>
</dbReference>
<proteinExistence type="inferred from homology"/>
<dbReference type="CDD" id="cd00073">
    <property type="entry name" value="H15"/>
    <property type="match status" value="1"/>
</dbReference>
<evidence type="ECO:0000313" key="11">
    <source>
        <dbReference type="WBParaSite" id="PDA_v2.g4231.t1"/>
    </source>
</evidence>
<comment type="similarity">
    <text evidence="7">Belongs to the histone H1/H5 family.</text>
</comment>
<keyword evidence="10" id="KW-1185">Reference proteome</keyword>
<dbReference type="InterPro" id="IPR036390">
    <property type="entry name" value="WH_DNA-bd_sf"/>
</dbReference>
<evidence type="ECO:0000256" key="1">
    <source>
        <dbReference type="ARBA" id="ARBA00004123"/>
    </source>
</evidence>
<feature type="compositionally biased region" description="Basic residues" evidence="8">
    <location>
        <begin position="177"/>
        <end position="187"/>
    </location>
</feature>
<dbReference type="GO" id="GO:0005634">
    <property type="term" value="C:nucleus"/>
    <property type="evidence" value="ECO:0007669"/>
    <property type="project" value="UniProtKB-SubCell"/>
</dbReference>
<dbReference type="InterPro" id="IPR036388">
    <property type="entry name" value="WH-like_DNA-bd_sf"/>
</dbReference>
<evidence type="ECO:0000256" key="8">
    <source>
        <dbReference type="SAM" id="MobiDB-lite"/>
    </source>
</evidence>
<dbReference type="GO" id="GO:0000786">
    <property type="term" value="C:nucleosome"/>
    <property type="evidence" value="ECO:0007669"/>
    <property type="project" value="InterPro"/>
</dbReference>
<feature type="region of interest" description="Disordered" evidence="8">
    <location>
        <begin position="89"/>
        <end position="187"/>
    </location>
</feature>
<evidence type="ECO:0000256" key="4">
    <source>
        <dbReference type="ARBA" id="ARBA00022990"/>
    </source>
</evidence>
<dbReference type="PROSITE" id="PS51504">
    <property type="entry name" value="H15"/>
    <property type="match status" value="1"/>
</dbReference>
<dbReference type="AlphaFoldDB" id="A0A914QYT6"/>
<name>A0A914QYT6_9BILA</name>
<feature type="compositionally biased region" description="Basic residues" evidence="8">
    <location>
        <begin position="135"/>
        <end position="149"/>
    </location>
</feature>
<evidence type="ECO:0000256" key="2">
    <source>
        <dbReference type="ARBA" id="ARBA00004286"/>
    </source>
</evidence>
<dbReference type="Gene3D" id="1.10.10.10">
    <property type="entry name" value="Winged helix-like DNA-binding domain superfamily/Winged helix DNA-binding domain"/>
    <property type="match status" value="1"/>
</dbReference>
<evidence type="ECO:0000256" key="6">
    <source>
        <dbReference type="ARBA" id="ARBA00023242"/>
    </source>
</evidence>
<feature type="region of interest" description="Disordered" evidence="8">
    <location>
        <begin position="1"/>
        <end position="29"/>
    </location>
</feature>
<evidence type="ECO:0000259" key="9">
    <source>
        <dbReference type="PROSITE" id="PS51504"/>
    </source>
</evidence>
<dbReference type="SMART" id="SM00526">
    <property type="entry name" value="H15"/>
    <property type="match status" value="1"/>
</dbReference>
<dbReference type="PRINTS" id="PR00624">
    <property type="entry name" value="HISTONEH5"/>
</dbReference>
<dbReference type="GO" id="GO:0030527">
    <property type="term" value="F:structural constituent of chromatin"/>
    <property type="evidence" value="ECO:0007669"/>
    <property type="project" value="InterPro"/>
</dbReference>
<sequence length="187" mass="20355">MVRSAANAPLRSTIQKSSKTTKQKSHTHPTYAEMIKKAITDLHNRKGSSRQAILKYINEHYNIHEKFADHINSHLRQALKHGIENGTLKQSKGIGAAGSFKLADPKKKTTDGAKQKDTAESPASKKRATTSTPKKTAKKAAHASPKKVKAVPAARMTTTPKKTTKKTANAKDGKKAQTIKKGKVAKK</sequence>
<keyword evidence="5 7" id="KW-0238">DNA-binding</keyword>
<comment type="subcellular location">
    <subcellularLocation>
        <location evidence="2">Chromosome</location>
    </subcellularLocation>
    <subcellularLocation>
        <location evidence="1 7">Nucleus</location>
    </subcellularLocation>
</comment>
<feature type="domain" description="H15" evidence="9">
    <location>
        <begin position="27"/>
        <end position="104"/>
    </location>
</feature>
<dbReference type="Pfam" id="PF00538">
    <property type="entry name" value="Linker_histone"/>
    <property type="match status" value="1"/>
</dbReference>
<evidence type="ECO:0000313" key="10">
    <source>
        <dbReference type="Proteomes" id="UP000887578"/>
    </source>
</evidence>
<dbReference type="SUPFAM" id="SSF46785">
    <property type="entry name" value="Winged helix' DNA-binding domain"/>
    <property type="match status" value="1"/>
</dbReference>
<evidence type="ECO:0000256" key="7">
    <source>
        <dbReference type="RuleBase" id="RU003894"/>
    </source>
</evidence>
<keyword evidence="4" id="KW-0007">Acetylation</keyword>
<dbReference type="FunFam" id="1.10.10.10:FF:000140">
    <property type="entry name" value="Histone H1.0"/>
    <property type="match status" value="1"/>
</dbReference>
<dbReference type="InterPro" id="IPR005819">
    <property type="entry name" value="H1/H5"/>
</dbReference>
<reference evidence="11" key="1">
    <citation type="submission" date="2022-11" db="UniProtKB">
        <authorList>
            <consortium name="WormBaseParasite"/>
        </authorList>
    </citation>
    <scope>IDENTIFICATION</scope>
</reference>
<evidence type="ECO:0000256" key="5">
    <source>
        <dbReference type="ARBA" id="ARBA00023125"/>
    </source>
</evidence>
<dbReference type="PANTHER" id="PTHR11467">
    <property type="entry name" value="HISTONE H1"/>
    <property type="match status" value="1"/>
</dbReference>
<dbReference type="GO" id="GO:0030261">
    <property type="term" value="P:chromosome condensation"/>
    <property type="evidence" value="ECO:0007669"/>
    <property type="project" value="TreeGrafter"/>
</dbReference>
<dbReference type="GO" id="GO:0045910">
    <property type="term" value="P:negative regulation of DNA recombination"/>
    <property type="evidence" value="ECO:0007669"/>
    <property type="project" value="TreeGrafter"/>
</dbReference>
<dbReference type="GO" id="GO:0003690">
    <property type="term" value="F:double-stranded DNA binding"/>
    <property type="evidence" value="ECO:0007669"/>
    <property type="project" value="TreeGrafter"/>
</dbReference>
<protein>
    <submittedName>
        <fullName evidence="11">H15 domain-containing protein</fullName>
    </submittedName>
</protein>
<dbReference type="Proteomes" id="UP000887578">
    <property type="component" value="Unplaced"/>
</dbReference>
<organism evidence="10 11">
    <name type="scientific">Panagrolaimus davidi</name>
    <dbReference type="NCBI Taxonomy" id="227884"/>
    <lineage>
        <taxon>Eukaryota</taxon>
        <taxon>Metazoa</taxon>
        <taxon>Ecdysozoa</taxon>
        <taxon>Nematoda</taxon>
        <taxon>Chromadorea</taxon>
        <taxon>Rhabditida</taxon>
        <taxon>Tylenchina</taxon>
        <taxon>Panagrolaimomorpha</taxon>
        <taxon>Panagrolaimoidea</taxon>
        <taxon>Panagrolaimidae</taxon>
        <taxon>Panagrolaimus</taxon>
    </lineage>
</organism>
<dbReference type="InterPro" id="IPR005818">
    <property type="entry name" value="Histone_H1/H5_H15"/>
</dbReference>
<feature type="compositionally biased region" description="Basic and acidic residues" evidence="8">
    <location>
        <begin position="103"/>
        <end position="119"/>
    </location>
</feature>
<accession>A0A914QYT6</accession>
<keyword evidence="3 7" id="KW-0158">Chromosome</keyword>
<dbReference type="GO" id="GO:0031492">
    <property type="term" value="F:nucleosomal DNA binding"/>
    <property type="evidence" value="ECO:0007669"/>
    <property type="project" value="TreeGrafter"/>
</dbReference>
<dbReference type="PANTHER" id="PTHR11467:SF36">
    <property type="entry name" value="HISTONE 24-RELATED"/>
    <property type="match status" value="1"/>
</dbReference>
<dbReference type="GO" id="GO:0006334">
    <property type="term" value="P:nucleosome assembly"/>
    <property type="evidence" value="ECO:0007669"/>
    <property type="project" value="InterPro"/>
</dbReference>
<evidence type="ECO:0000256" key="3">
    <source>
        <dbReference type="ARBA" id="ARBA00022454"/>
    </source>
</evidence>
<feature type="compositionally biased region" description="Low complexity" evidence="8">
    <location>
        <begin position="150"/>
        <end position="161"/>
    </location>
</feature>
<keyword evidence="6 7" id="KW-0539">Nucleus</keyword>